<dbReference type="NCBIfam" id="TIGR00756">
    <property type="entry name" value="PPR"/>
    <property type="match status" value="6"/>
</dbReference>
<dbReference type="InterPro" id="IPR046848">
    <property type="entry name" value="E_motif"/>
</dbReference>
<evidence type="ECO:0000256" key="2">
    <source>
        <dbReference type="PROSITE-ProRule" id="PRU00708"/>
    </source>
</evidence>
<feature type="repeat" description="PPR" evidence="2">
    <location>
        <begin position="662"/>
        <end position="692"/>
    </location>
</feature>
<dbReference type="InterPro" id="IPR046960">
    <property type="entry name" value="PPR_At4g14850-like_plant"/>
</dbReference>
<dbReference type="PANTHER" id="PTHR47926:SF452">
    <property type="entry name" value="PENTATRICOPEPTIDE REPEAT-CONTAINING PROTEIN"/>
    <property type="match status" value="1"/>
</dbReference>
<dbReference type="Proteomes" id="UP001634007">
    <property type="component" value="Unassembled WGS sequence"/>
</dbReference>
<keyword evidence="1" id="KW-0677">Repeat</keyword>
<feature type="repeat" description="PPR" evidence="2">
    <location>
        <begin position="324"/>
        <end position="358"/>
    </location>
</feature>
<feature type="repeat" description="PPR" evidence="2">
    <location>
        <begin position="122"/>
        <end position="156"/>
    </location>
</feature>
<feature type="repeat" description="PPR" evidence="2">
    <location>
        <begin position="425"/>
        <end position="459"/>
    </location>
</feature>
<dbReference type="Gene3D" id="1.25.40.10">
    <property type="entry name" value="Tetratricopeptide repeat domain"/>
    <property type="match status" value="6"/>
</dbReference>
<feature type="repeat" description="PPR" evidence="2">
    <location>
        <begin position="86"/>
        <end position="116"/>
    </location>
</feature>
<dbReference type="FunFam" id="1.25.40.10:FF:001093">
    <property type="entry name" value="Pentatricopeptide repeat-containing protein At2g34400"/>
    <property type="match status" value="1"/>
</dbReference>
<reference evidence="3 4" key="1">
    <citation type="submission" date="2024-11" db="EMBL/GenBank/DDBJ databases">
        <title>Chromosome-level genome assembly of Eucalyptus globulus Labill. provides insights into its genome evolution.</title>
        <authorList>
            <person name="Li X."/>
        </authorList>
    </citation>
    <scope>NUCLEOTIDE SEQUENCE [LARGE SCALE GENOMIC DNA]</scope>
    <source>
        <strain evidence="3">CL2024</strain>
        <tissue evidence="3">Fresh tender leaves</tissue>
    </source>
</reference>
<comment type="caution">
    <text evidence="3">The sequence shown here is derived from an EMBL/GenBank/DDBJ whole genome shotgun (WGS) entry which is preliminary data.</text>
</comment>
<protein>
    <recommendedName>
        <fullName evidence="5">Pentatricopeptide repeat-containing protein</fullName>
    </recommendedName>
</protein>
<dbReference type="FunFam" id="1.25.40.10:FF:000285">
    <property type="entry name" value="Pentatricopeptide repeat-containing protein, chloroplastic"/>
    <property type="match status" value="1"/>
</dbReference>
<keyword evidence="4" id="KW-1185">Reference proteome</keyword>
<accession>A0ABD3IVM3</accession>
<evidence type="ECO:0000256" key="1">
    <source>
        <dbReference type="ARBA" id="ARBA00022737"/>
    </source>
</evidence>
<evidence type="ECO:0008006" key="5">
    <source>
        <dbReference type="Google" id="ProtNLM"/>
    </source>
</evidence>
<dbReference type="Pfam" id="PF13041">
    <property type="entry name" value="PPR_2"/>
    <property type="match status" value="4"/>
</dbReference>
<evidence type="ECO:0000313" key="4">
    <source>
        <dbReference type="Proteomes" id="UP001634007"/>
    </source>
</evidence>
<dbReference type="GO" id="GO:0016070">
    <property type="term" value="P:RNA metabolic process"/>
    <property type="evidence" value="ECO:0007669"/>
    <property type="project" value="UniProtKB-ARBA"/>
</dbReference>
<gene>
    <name evidence="3" type="ORF">ACJRO7_003084</name>
</gene>
<dbReference type="FunFam" id="1.25.40.10:FF:000343">
    <property type="entry name" value="Pentatricopeptide repeat-containing protein At3g58590"/>
    <property type="match status" value="1"/>
</dbReference>
<proteinExistence type="predicted"/>
<organism evidence="3 4">
    <name type="scientific">Eucalyptus globulus</name>
    <name type="common">Tasmanian blue gum</name>
    <dbReference type="NCBI Taxonomy" id="34317"/>
    <lineage>
        <taxon>Eukaryota</taxon>
        <taxon>Viridiplantae</taxon>
        <taxon>Streptophyta</taxon>
        <taxon>Embryophyta</taxon>
        <taxon>Tracheophyta</taxon>
        <taxon>Spermatophyta</taxon>
        <taxon>Magnoliopsida</taxon>
        <taxon>eudicotyledons</taxon>
        <taxon>Gunneridae</taxon>
        <taxon>Pentapetalae</taxon>
        <taxon>rosids</taxon>
        <taxon>malvids</taxon>
        <taxon>Myrtales</taxon>
        <taxon>Myrtaceae</taxon>
        <taxon>Myrtoideae</taxon>
        <taxon>Eucalypteae</taxon>
        <taxon>Eucalyptus</taxon>
    </lineage>
</organism>
<sequence length="850" mass="94758">MQFNSFFFARRLSTLIQSHLSTSFVNSKIKSLVQQSQYTEALKLYSPVNATKFTFPSLLKACASLSNLCSGKTLHSSVLALGLQNDLYIANSLINMYVKCGSLDYAVRVFDELTESQTLIQDVTIWNSLIDGYFRYGRLEEGVHKFGQMQLLGVRPDEYSLSILLGVCDGHLGSLQVKQIHGYVVRNMFNGDPYLETALIDMYSSCRRLRDAFILFDNLVDSSNVVAWNVLISRLIENNLWEYSLRLYSLAKNENVDLVSATFSSALSACCCGEDVCFGRQVHCDVIKMGFLNDPYVSTATLTMYAKCGSVQDAQCLFSQLEREIESWNAMISAYVSNGCVNDAIEVYNQMRASGTKSDSITLSNILISCSMALLLNFGRSVHADLSKRPIQKNVATQSSLLTMYSKCGNIEDANLVFSCMTERDMVAWGSMISGFCQNGKYKEALDLYKEMENDGIKPDSNIMASVIDAGAGLEKISLGKAIHGSVIRSGLESDTFVASSLIDMYSKCGLPDTASVLFANMLHKNLVTWNSMMSCYSRNNLPELSIDLFYQIAQQGQKPDSVSITTVLAAISSLASLLKGKTVHGYLVRQEILWDLQVENGLMDMYIKSGCINYAEQIFQKMPQRNLVTWNSMISGYGYNGNYLKSIQLFDEMRILGIDPDKVTFRSLLSSCRHSGLVEEGLRLFDLMKEGCHVEPEIEDYVNIVDLLGRAGHLHDAYHFIESMSMVPDRSVWLCLLSACRIHKNVELGEVAASNLLRIEPDTGSNYVQLLNLYGEAELQDRAVQLRASMKEKGLRKSPGCSWIELRDRVDVFYSGGLSTQSTGDICNTVTNLNKNMGKIVLDDCIEAF</sequence>
<dbReference type="InterPro" id="IPR011990">
    <property type="entry name" value="TPR-like_helical_dom_sf"/>
</dbReference>
<dbReference type="Pfam" id="PF01535">
    <property type="entry name" value="PPR"/>
    <property type="match status" value="4"/>
</dbReference>
<evidence type="ECO:0000313" key="3">
    <source>
        <dbReference type="EMBL" id="KAL3717889.1"/>
    </source>
</evidence>
<dbReference type="Pfam" id="PF20431">
    <property type="entry name" value="E_motif"/>
    <property type="match status" value="1"/>
</dbReference>
<dbReference type="FunFam" id="1.25.40.10:FF:000073">
    <property type="entry name" value="Pentatricopeptide repeat-containing protein chloroplastic"/>
    <property type="match status" value="1"/>
</dbReference>
<feature type="repeat" description="PPR" evidence="2">
    <location>
        <begin position="526"/>
        <end position="560"/>
    </location>
</feature>
<dbReference type="FunFam" id="1.25.40.10:FF:000682">
    <property type="entry name" value="Pentatricopeptide repeat-containing protein At3g16610"/>
    <property type="match status" value="1"/>
</dbReference>
<feature type="repeat" description="PPR" evidence="2">
    <location>
        <begin position="627"/>
        <end position="661"/>
    </location>
</feature>
<dbReference type="EMBL" id="JBJKBG010000010">
    <property type="protein sequence ID" value="KAL3717889.1"/>
    <property type="molecule type" value="Genomic_DNA"/>
</dbReference>
<dbReference type="InterPro" id="IPR002885">
    <property type="entry name" value="PPR_rpt"/>
</dbReference>
<name>A0ABD3IVM3_EUCGL</name>
<dbReference type="PROSITE" id="PS51375">
    <property type="entry name" value="PPR"/>
    <property type="match status" value="7"/>
</dbReference>
<dbReference type="PANTHER" id="PTHR47926">
    <property type="entry name" value="PENTATRICOPEPTIDE REPEAT-CONTAINING PROTEIN"/>
    <property type="match status" value="1"/>
</dbReference>
<dbReference type="AlphaFoldDB" id="A0ABD3IVM3"/>